<dbReference type="InterPro" id="IPR031468">
    <property type="entry name" value="SMP_LBD"/>
</dbReference>
<feature type="compositionally biased region" description="Pro residues" evidence="9">
    <location>
        <begin position="754"/>
        <end position="767"/>
    </location>
</feature>
<evidence type="ECO:0000256" key="9">
    <source>
        <dbReference type="SAM" id="MobiDB-lite"/>
    </source>
</evidence>
<dbReference type="EMBL" id="JYNV01000290">
    <property type="protein sequence ID" value="KZM19747.1"/>
    <property type="molecule type" value="Genomic_DNA"/>
</dbReference>
<dbReference type="PANTHER" id="PTHR13466">
    <property type="entry name" value="TEX2 PROTEIN-RELATED"/>
    <property type="match status" value="1"/>
</dbReference>
<keyword evidence="7" id="KW-0446">Lipid-binding</keyword>
<dbReference type="GO" id="GO:0005789">
    <property type="term" value="C:endoplasmic reticulum membrane"/>
    <property type="evidence" value="ECO:0007669"/>
    <property type="project" value="UniProtKB-SubCell"/>
</dbReference>
<evidence type="ECO:0000256" key="1">
    <source>
        <dbReference type="ARBA" id="ARBA00004586"/>
    </source>
</evidence>
<comment type="caution">
    <text evidence="12">The sequence shown here is derived from an EMBL/GenBank/DDBJ whole genome shotgun (WGS) entry which is preliminary data.</text>
</comment>
<dbReference type="PANTHER" id="PTHR13466:SF19">
    <property type="entry name" value="NUCLEUS-VACUOLE JUNCTION PROTEIN 2"/>
    <property type="match status" value="1"/>
</dbReference>
<feature type="compositionally biased region" description="Basic and acidic residues" evidence="9">
    <location>
        <begin position="57"/>
        <end position="69"/>
    </location>
</feature>
<accession>A0A162XZ47</accession>
<feature type="compositionally biased region" description="Polar residues" evidence="9">
    <location>
        <begin position="627"/>
        <end position="639"/>
    </location>
</feature>
<feature type="transmembrane region" description="Helical" evidence="10">
    <location>
        <begin position="12"/>
        <end position="38"/>
    </location>
</feature>
<evidence type="ECO:0000256" key="10">
    <source>
        <dbReference type="SAM" id="Phobius"/>
    </source>
</evidence>
<keyword evidence="4" id="KW-0256">Endoplasmic reticulum</keyword>
<evidence type="ECO:0000256" key="3">
    <source>
        <dbReference type="ARBA" id="ARBA00022692"/>
    </source>
</evidence>
<proteinExistence type="predicted"/>
<dbReference type="Pfam" id="PF15413">
    <property type="entry name" value="PH_11"/>
    <property type="match status" value="1"/>
</dbReference>
<evidence type="ECO:0000259" key="11">
    <source>
        <dbReference type="PROSITE" id="PS51847"/>
    </source>
</evidence>
<evidence type="ECO:0000256" key="8">
    <source>
        <dbReference type="ARBA" id="ARBA00023136"/>
    </source>
</evidence>
<dbReference type="STRING" id="5454.A0A162XZ47"/>
<evidence type="ECO:0000256" key="7">
    <source>
        <dbReference type="ARBA" id="ARBA00023121"/>
    </source>
</evidence>
<feature type="domain" description="SMP-LTD" evidence="11">
    <location>
        <begin position="294"/>
        <end position="487"/>
    </location>
</feature>
<keyword evidence="6" id="KW-0445">Lipid transport</keyword>
<reference evidence="12 13" key="1">
    <citation type="journal article" date="2016" name="Sci. Rep.">
        <title>Draft genome sequencing and secretome analysis of fungal phytopathogen Ascochyta rabiei provides insight into the necrotrophic effector repertoire.</title>
        <authorList>
            <person name="Verma S."/>
            <person name="Gazara R.K."/>
            <person name="Nizam S."/>
            <person name="Parween S."/>
            <person name="Chattopadhyay D."/>
            <person name="Verma P.K."/>
        </authorList>
    </citation>
    <scope>NUCLEOTIDE SEQUENCE [LARGE SCALE GENOMIC DNA]</scope>
    <source>
        <strain evidence="12 13">ArDII</strain>
    </source>
</reference>
<evidence type="ECO:0000256" key="6">
    <source>
        <dbReference type="ARBA" id="ARBA00023055"/>
    </source>
</evidence>
<evidence type="ECO:0000256" key="4">
    <source>
        <dbReference type="ARBA" id="ARBA00022824"/>
    </source>
</evidence>
<organism evidence="12 13">
    <name type="scientific">Didymella rabiei</name>
    <name type="common">Chickpea ascochyta blight fungus</name>
    <name type="synonym">Mycosphaerella rabiei</name>
    <dbReference type="NCBI Taxonomy" id="5454"/>
    <lineage>
        <taxon>Eukaryota</taxon>
        <taxon>Fungi</taxon>
        <taxon>Dikarya</taxon>
        <taxon>Ascomycota</taxon>
        <taxon>Pezizomycotina</taxon>
        <taxon>Dothideomycetes</taxon>
        <taxon>Pleosporomycetidae</taxon>
        <taxon>Pleosporales</taxon>
        <taxon>Pleosporineae</taxon>
        <taxon>Didymellaceae</taxon>
        <taxon>Ascochyta</taxon>
    </lineage>
</organism>
<evidence type="ECO:0000256" key="2">
    <source>
        <dbReference type="ARBA" id="ARBA00022448"/>
    </source>
</evidence>
<feature type="compositionally biased region" description="Basic and acidic residues" evidence="9">
    <location>
        <begin position="918"/>
        <end position="931"/>
    </location>
</feature>
<dbReference type="GO" id="GO:0015914">
    <property type="term" value="P:phospholipid transport"/>
    <property type="evidence" value="ECO:0007669"/>
    <property type="project" value="TreeGrafter"/>
</dbReference>
<feature type="compositionally biased region" description="Low complexity" evidence="9">
    <location>
        <begin position="870"/>
        <end position="883"/>
    </location>
</feature>
<dbReference type="CDD" id="cd21675">
    <property type="entry name" value="SMP_TEX2"/>
    <property type="match status" value="1"/>
</dbReference>
<feature type="region of interest" description="Disordered" evidence="9">
    <location>
        <begin position="48"/>
        <end position="69"/>
    </location>
</feature>
<comment type="subcellular location">
    <subcellularLocation>
        <location evidence="1">Endoplasmic reticulum membrane</location>
    </subcellularLocation>
</comment>
<dbReference type="SUPFAM" id="SSF50729">
    <property type="entry name" value="PH domain-like"/>
    <property type="match status" value="1"/>
</dbReference>
<feature type="compositionally biased region" description="Polar residues" evidence="9">
    <location>
        <begin position="577"/>
        <end position="596"/>
    </location>
</feature>
<keyword evidence="13" id="KW-1185">Reference proteome</keyword>
<dbReference type="Proteomes" id="UP000076837">
    <property type="component" value="Unassembled WGS sequence"/>
</dbReference>
<feature type="compositionally biased region" description="Basic and acidic residues" evidence="9">
    <location>
        <begin position="802"/>
        <end position="811"/>
    </location>
</feature>
<name>A0A162XZ47_DIDRA</name>
<gene>
    <name evidence="12" type="ORF">ST47_g9221</name>
</gene>
<evidence type="ECO:0000256" key="5">
    <source>
        <dbReference type="ARBA" id="ARBA00022989"/>
    </source>
</evidence>
<dbReference type="PROSITE" id="PS51847">
    <property type="entry name" value="SMP"/>
    <property type="match status" value="1"/>
</dbReference>
<evidence type="ECO:0000313" key="12">
    <source>
        <dbReference type="EMBL" id="KZM19747.1"/>
    </source>
</evidence>
<feature type="region of interest" description="Disordered" evidence="9">
    <location>
        <begin position="570"/>
        <end position="657"/>
    </location>
</feature>
<keyword evidence="8 10" id="KW-0472">Membrane</keyword>
<keyword evidence="2" id="KW-0813">Transport</keyword>
<keyword evidence="5 10" id="KW-1133">Transmembrane helix</keyword>
<sequence>MSGTGSWGYGTLLQTFIWGYLIGGLTLLPAVAVFAWYWTTTPTDAKLLEEPPNNLADQERHRKSDEPVKEGKDAYIKSLGVGLDEHILESLNGRNHEADVFAGYFAVCREYVPGGVNGKPPERTTPAGAVVAMESPSIYQSMYSNIFNRNKTMSPSLDAPNTKTKKARNVFYVVLRLGHLMLYDNEDQLDVRHVISLARYEVDIHAGGERIPEGELWIKRNCIRLNQKLESDPGAEAKTFYLFSDNCSEKEDFYHAMLQAQEHHQDHAARHPSPIPLKFETPDLVKLVQQLHANEENLHTRWINALIGRVFLALYKTPKIKNFIATKITKKIARVPKPALISSVELRKIDMGTLPPFVTNPKLKELTVDGDLVVEADVSYKGNFRIEIQATARIDLGQRFKAREVTLVLGCFLKRLDGHLLLRIKPPPSNRLWMTFETPPRIELSVEPIVSSRQITYGPILRAIESRIKEVLNETLVSPNWDDMPFMDTIAQTIRGGIWEGESKGKEELDVKVENTSGLDSVSAETDKLDTESIHSHLSVPLSIGSEEIGLGVTSATDWKSTPLKARSLRSAPSVKLGSNNASTDTLEPNSKSTPHITPLGSPLRSNTSDFASVSPDKSTEDVSAPTLWSESSHSTPNLPTEPIHARSRSKEDLTPQQIAAAAAAAAGAHTSTAKKQTLNQSFNAAAGAARNWLAAKQTPGHPRHKNSSVDNTHLPAGVHIRNGQFYDGEAPVEAHSPQPVTKSHTEPMGRGQPLPPPGTPLPPPPGKQKTWGVPIQAASALANLAKRKPLSGTAPTGTGTPEKKDQERPGSSKSSSGNSLCQLQQHDNHESHPGSASTQQDRGAPRRKSSTGSTTSQHAPPLPRRRQRQSSASQHSNSSVHHSAYHDGAGAEVFVVEAPLTEVSAPPSPAVGTSKQLGDKETLSRGDEITGRASRASSVRSNKTDVEEGHYNKTVRLAIHPSAWRQSCHPTNHTPPLQMHSRSTAHLISNETCVVMRLLAFTLEGFHVGYDDISNQQS</sequence>
<dbReference type="GO" id="GO:0008289">
    <property type="term" value="F:lipid binding"/>
    <property type="evidence" value="ECO:0007669"/>
    <property type="project" value="UniProtKB-KW"/>
</dbReference>
<feature type="region of interest" description="Disordered" evidence="9">
    <location>
        <begin position="904"/>
        <end position="946"/>
    </location>
</feature>
<keyword evidence="3 10" id="KW-0812">Transmembrane</keyword>
<protein>
    <submittedName>
        <fullName evidence="12">Integral component of membrane</fullName>
    </submittedName>
</protein>
<evidence type="ECO:0000313" key="13">
    <source>
        <dbReference type="Proteomes" id="UP000076837"/>
    </source>
</evidence>
<dbReference type="GO" id="GO:1990456">
    <property type="term" value="P:mitochondrion-endoplasmic reticulum membrane tethering"/>
    <property type="evidence" value="ECO:0007669"/>
    <property type="project" value="TreeGrafter"/>
</dbReference>
<dbReference type="AlphaFoldDB" id="A0A162XZ47"/>
<dbReference type="GO" id="GO:0032865">
    <property type="term" value="C:ERMES complex"/>
    <property type="evidence" value="ECO:0007669"/>
    <property type="project" value="TreeGrafter"/>
</dbReference>
<feature type="region of interest" description="Disordered" evidence="9">
    <location>
        <begin position="784"/>
        <end position="884"/>
    </location>
</feature>
<feature type="region of interest" description="Disordered" evidence="9">
    <location>
        <begin position="730"/>
        <end position="772"/>
    </location>
</feature>